<proteinExistence type="predicted"/>
<dbReference type="AlphaFoldDB" id="A0A162WWI3"/>
<protein>
    <submittedName>
        <fullName evidence="3">Uncharacterized protein</fullName>
    </submittedName>
</protein>
<evidence type="ECO:0000313" key="2">
    <source>
        <dbReference type="EMBL" id="OAD71247.1"/>
    </source>
</evidence>
<keyword evidence="4" id="KW-1185">Reference proteome</keyword>
<evidence type="ECO:0000313" key="3">
    <source>
        <dbReference type="EMBL" id="OAD71265.1"/>
    </source>
</evidence>
<reference evidence="4" key="2">
    <citation type="submission" date="2015-06" db="EMBL/GenBank/DDBJ databases">
        <title>Expansion of signal transduction pathways in fungi by whole-genome duplication.</title>
        <authorList>
            <consortium name="DOE Joint Genome Institute"/>
            <person name="Corrochano L.M."/>
            <person name="Kuo A."/>
            <person name="Marcet-Houben M."/>
            <person name="Polaino S."/>
            <person name="Salamov A."/>
            <person name="Villalobos J.M."/>
            <person name="Alvarez M.I."/>
            <person name="Avalos J."/>
            <person name="Benito E.P."/>
            <person name="Benoit I."/>
            <person name="Burger G."/>
            <person name="Camino L.P."/>
            <person name="Canovas D."/>
            <person name="Cerda-Olmedo E."/>
            <person name="Cheng J.-F."/>
            <person name="Dominguez A."/>
            <person name="Elias M."/>
            <person name="Eslava A.P."/>
            <person name="Glaser F."/>
            <person name="Grimwood J."/>
            <person name="Gutierrez G."/>
            <person name="Heitman J."/>
            <person name="Henrissat B."/>
            <person name="Iturriaga E.A."/>
            <person name="Lang B.F."/>
            <person name="Lavin J.L."/>
            <person name="Lee S."/>
            <person name="Li W."/>
            <person name="Lindquist E."/>
            <person name="Lopez-Garcia S."/>
            <person name="Luque E.M."/>
            <person name="Marcos A.T."/>
            <person name="Martin J."/>
            <person name="McCluskey K."/>
            <person name="Medina H.R."/>
            <person name="Miralles-Duran A."/>
            <person name="Miyazaki A."/>
            <person name="Munoz-Torres E."/>
            <person name="Oguiza J.A."/>
            <person name="Ohm R."/>
            <person name="Olmedo M."/>
            <person name="Orejas M."/>
            <person name="Ortiz-Castellanos L."/>
            <person name="Pisabarro A.G."/>
            <person name="Rodriguez-Romero J."/>
            <person name="Ruiz-Herrera J."/>
            <person name="Ruiz-Vazquez R."/>
            <person name="Sanz C."/>
            <person name="Schackwitz W."/>
            <person name="Schmutz J."/>
            <person name="Shahriari M."/>
            <person name="Shelest E."/>
            <person name="Silva-Franco F."/>
            <person name="Soanes D."/>
            <person name="Syed K."/>
            <person name="Tagua V.G."/>
            <person name="Talbot N.J."/>
            <person name="Thon M."/>
            <person name="De vries R.P."/>
            <person name="Wiebenga A."/>
            <person name="Yadav J.S."/>
            <person name="Braun E.L."/>
            <person name="Baker S."/>
            <person name="Garre V."/>
            <person name="Horwitz B."/>
            <person name="Torres-Martinez S."/>
            <person name="Idnurm A."/>
            <person name="Herrera-Estrella A."/>
            <person name="Gabaldon T."/>
            <person name="Grigoriev I.V."/>
        </authorList>
    </citation>
    <scope>NUCLEOTIDE SEQUENCE [LARGE SCALE GENOMIC DNA]</scope>
    <source>
        <strain evidence="4">NRRL 1555(-)</strain>
    </source>
</reference>
<feature type="compositionally biased region" description="Polar residues" evidence="1">
    <location>
        <begin position="126"/>
        <end position="148"/>
    </location>
</feature>
<evidence type="ECO:0000313" key="4">
    <source>
        <dbReference type="Proteomes" id="UP000077315"/>
    </source>
</evidence>
<sequence length="175" mass="20229">MVVEHMRAKIRNAEKNQVSQQSKACKQHQRRMQTPTNSNQKQRETKPRYTQQSNAFQLRNNRMLANNNSEKQAKKASLTAAKDLQAAPEIHANKVQIRGSQMLEINNQKHRRPKSRYMDDDCLKITSRNTDSQSLDNETKGTKNTTPRLPSLYYPKTLDSEPNKQADHGVKLEKE</sequence>
<dbReference type="EMBL" id="KV440986">
    <property type="protein sequence ID" value="OAD71247.1"/>
    <property type="molecule type" value="Genomic_DNA"/>
</dbReference>
<dbReference type="RefSeq" id="XP_018289305.1">
    <property type="nucleotide sequence ID" value="XM_018431947.1"/>
</dbReference>
<evidence type="ECO:0000256" key="1">
    <source>
        <dbReference type="SAM" id="MobiDB-lite"/>
    </source>
</evidence>
<dbReference type="EMBL" id="KV440986">
    <property type="protein sequence ID" value="OAD71265.1"/>
    <property type="molecule type" value="Genomic_DNA"/>
</dbReference>
<name>A0A162WWI3_PHYB8</name>
<gene>
    <name evidence="2" type="ORF">PHYBLDRAFT_147751</name>
    <name evidence="3" type="ORF">PHYBLDRAFT_147766</name>
</gene>
<feature type="compositionally biased region" description="Polar residues" evidence="1">
    <location>
        <begin position="15"/>
        <end position="24"/>
    </location>
</feature>
<feature type="compositionally biased region" description="Basic and acidic residues" evidence="1">
    <location>
        <begin position="158"/>
        <end position="175"/>
    </location>
</feature>
<dbReference type="Proteomes" id="UP000077315">
    <property type="component" value="Unassembled WGS sequence"/>
</dbReference>
<feature type="compositionally biased region" description="Basic and acidic residues" evidence="1">
    <location>
        <begin position="1"/>
        <end position="14"/>
    </location>
</feature>
<dbReference type="VEuPathDB" id="FungiDB:PHYBLDRAFT_147751"/>
<accession>A0A162WWI3</accession>
<feature type="region of interest" description="Disordered" evidence="1">
    <location>
        <begin position="1"/>
        <end position="54"/>
    </location>
</feature>
<organism evidence="3 4">
    <name type="scientific">Phycomyces blakesleeanus (strain ATCC 8743b / DSM 1359 / FGSC 10004 / NBRC 33097 / NRRL 1555)</name>
    <dbReference type="NCBI Taxonomy" id="763407"/>
    <lineage>
        <taxon>Eukaryota</taxon>
        <taxon>Fungi</taxon>
        <taxon>Fungi incertae sedis</taxon>
        <taxon>Mucoromycota</taxon>
        <taxon>Mucoromycotina</taxon>
        <taxon>Mucoromycetes</taxon>
        <taxon>Mucorales</taxon>
        <taxon>Phycomycetaceae</taxon>
        <taxon>Phycomyces</taxon>
    </lineage>
</organism>
<dbReference type="GeneID" id="28992853"/>
<reference evidence="3" key="1">
    <citation type="submission" date="2015-06" db="EMBL/GenBank/DDBJ databases">
        <title>Expansion of signal transduction pathways in fungi by whole-genome duplication.</title>
        <authorList>
            <consortium name="DOE Joint Genome Institute"/>
            <person name="Corrochano L.M."/>
            <person name="Kuo A."/>
            <person name="Marcet-Houben M."/>
            <person name="Polaino S."/>
            <person name="Salamov A."/>
            <person name="Villalobos J.M."/>
            <person name="Alvarez M.I."/>
            <person name="Avalos J."/>
            <person name="Benito E.P."/>
            <person name="Benoit I."/>
            <person name="Burger G."/>
            <person name="Camino L.P."/>
            <person name="Canovas D."/>
            <person name="Cerda-Olmedo E."/>
            <person name="Cheng J.-F."/>
            <person name="Dominguez A."/>
            <person name="Elias M."/>
            <person name="Eslava A.P."/>
            <person name="Glaser F."/>
            <person name="Grimwood J."/>
            <person name="Gutierrez G."/>
            <person name="Heitman J."/>
            <person name="Henrissat B."/>
            <person name="Iturriaga E.A."/>
            <person name="Lang B.F."/>
            <person name="Lavin J.L."/>
            <person name="Lee S."/>
            <person name="Li W."/>
            <person name="Lindquist E."/>
            <person name="Lopez-Garcia S."/>
            <person name="Luque E.M."/>
            <person name="Marcos A.T."/>
            <person name="Martin J."/>
            <person name="Mccluskey K."/>
            <person name="Medina H.R."/>
            <person name="Miralles-Duran A."/>
            <person name="Miyazaki A."/>
            <person name="Munoz-Torres E."/>
            <person name="Oguiza J.A."/>
            <person name="Ohm R."/>
            <person name="Olmedo M."/>
            <person name="Orejas M."/>
            <person name="Ortiz-Castellanos L."/>
            <person name="Pisabarro A.G."/>
            <person name="Rodriguez-Romero J."/>
            <person name="Ruiz-Herrera J."/>
            <person name="Ruiz-Vazquez R."/>
            <person name="Sanz C."/>
            <person name="Schackwitz W."/>
            <person name="Schmutz J."/>
            <person name="Shahriari M."/>
            <person name="Shelest E."/>
            <person name="Silva-Franco F."/>
            <person name="Soanes D."/>
            <person name="Syed K."/>
            <person name="Tagua V.G."/>
            <person name="Talbot N.J."/>
            <person name="Thon M."/>
            <person name="De Vries R.P."/>
            <person name="Wiebenga A."/>
            <person name="Yadav J.S."/>
            <person name="Braun E.L."/>
            <person name="Baker S."/>
            <person name="Garre V."/>
            <person name="Horwitz B."/>
            <person name="Torres-Martinez S."/>
            <person name="Idnurm A."/>
            <person name="Herrera-Estrella A."/>
            <person name="Gabaldon T."/>
            <person name="Grigoriev I.V."/>
        </authorList>
    </citation>
    <scope>NUCLEOTIDE SEQUENCE [LARGE SCALE GENOMIC DNA]</scope>
    <source>
        <strain evidence="3">NRRL 1555</strain>
    </source>
</reference>
<feature type="region of interest" description="Disordered" evidence="1">
    <location>
        <begin position="126"/>
        <end position="175"/>
    </location>
</feature>
<dbReference type="RefSeq" id="XP_018289287.1">
    <property type="nucleotide sequence ID" value="XM_018431941.1"/>
</dbReference>
<dbReference type="GeneID" id="28992847"/>
<dbReference type="VEuPathDB" id="FungiDB:PHYBLDRAFT_147766"/>